<proteinExistence type="predicted"/>
<evidence type="ECO:0000313" key="1">
    <source>
        <dbReference type="EMBL" id="CAG8368682.1"/>
    </source>
</evidence>
<dbReference type="Proteomes" id="UP001152592">
    <property type="component" value="Unassembled WGS sequence"/>
</dbReference>
<dbReference type="EMBL" id="CAJVPD010000222">
    <property type="protein sequence ID" value="CAG8368682.1"/>
    <property type="molecule type" value="Genomic_DNA"/>
</dbReference>
<name>A0A9W4IYV0_9EURO</name>
<dbReference type="AlphaFoldDB" id="A0A9W4IYV0"/>
<gene>
    <name evidence="1" type="ORF">PSALAMII_LOCUS4391</name>
</gene>
<evidence type="ECO:0000313" key="2">
    <source>
        <dbReference type="Proteomes" id="UP001152592"/>
    </source>
</evidence>
<protein>
    <submittedName>
        <fullName evidence="1">Uncharacterized protein</fullName>
    </submittedName>
</protein>
<accession>A0A9W4IYV0</accession>
<sequence length="82" mass="7927">MEVADSGNEVVDGGWDWGWGWGVGFDGAAPGCAWFCVGFGVSVAVAAALAGSEDDSIAVVGSGDGDVPSSDGGAFALTGAEV</sequence>
<comment type="caution">
    <text evidence="1">The sequence shown here is derived from an EMBL/GenBank/DDBJ whole genome shotgun (WGS) entry which is preliminary data.</text>
</comment>
<reference evidence="1" key="1">
    <citation type="submission" date="2021-07" db="EMBL/GenBank/DDBJ databases">
        <authorList>
            <person name="Branca A.L. A."/>
        </authorList>
    </citation>
    <scope>NUCLEOTIDE SEQUENCE</scope>
</reference>
<dbReference type="OrthoDB" id="191139at2759"/>
<organism evidence="1 2">
    <name type="scientific">Penicillium salamii</name>
    <dbReference type="NCBI Taxonomy" id="1612424"/>
    <lineage>
        <taxon>Eukaryota</taxon>
        <taxon>Fungi</taxon>
        <taxon>Dikarya</taxon>
        <taxon>Ascomycota</taxon>
        <taxon>Pezizomycotina</taxon>
        <taxon>Eurotiomycetes</taxon>
        <taxon>Eurotiomycetidae</taxon>
        <taxon>Eurotiales</taxon>
        <taxon>Aspergillaceae</taxon>
        <taxon>Penicillium</taxon>
    </lineage>
</organism>